<feature type="transmembrane region" description="Helical" evidence="1">
    <location>
        <begin position="142"/>
        <end position="162"/>
    </location>
</feature>
<accession>K6XYJ4</accession>
<dbReference type="Proteomes" id="UP000006334">
    <property type="component" value="Unassembled WGS sequence"/>
</dbReference>
<keyword evidence="1" id="KW-1133">Transmembrane helix</keyword>
<dbReference type="EMBL" id="BAEN01000076">
    <property type="protein sequence ID" value="GAC16716.1"/>
    <property type="molecule type" value="Genomic_DNA"/>
</dbReference>
<evidence type="ECO:0000313" key="3">
    <source>
        <dbReference type="Proteomes" id="UP000006334"/>
    </source>
</evidence>
<protein>
    <recommendedName>
        <fullName evidence="4">DUF2254 domain-containing protein</fullName>
    </recommendedName>
</protein>
<feature type="transmembrane region" description="Helical" evidence="1">
    <location>
        <begin position="62"/>
        <end position="91"/>
    </location>
</feature>
<dbReference type="Pfam" id="PF10011">
    <property type="entry name" value="DUF2254"/>
    <property type="match status" value="1"/>
</dbReference>
<gene>
    <name evidence="2" type="ORF">GLIP_4105</name>
</gene>
<feature type="transmembrane region" description="Helical" evidence="1">
    <location>
        <begin position="111"/>
        <end position="130"/>
    </location>
</feature>
<reference evidence="2 3" key="1">
    <citation type="journal article" date="2017" name="Antonie Van Leeuwenhoek">
        <title>Rhizobium rhizosphaerae sp. nov., a novel species isolated from rice rhizosphere.</title>
        <authorList>
            <person name="Zhao J.J."/>
            <person name="Zhang J."/>
            <person name="Zhang R.J."/>
            <person name="Zhang C.W."/>
            <person name="Yin H.Q."/>
            <person name="Zhang X.X."/>
        </authorList>
    </citation>
    <scope>NUCLEOTIDE SEQUENCE [LARGE SCALE GENOMIC DNA]</scope>
    <source>
        <strain evidence="2 3">E3</strain>
    </source>
</reference>
<dbReference type="RefSeq" id="WP_008846518.1">
    <property type="nucleotide sequence ID" value="NZ_BAEN01000076.1"/>
</dbReference>
<keyword evidence="1" id="KW-0472">Membrane</keyword>
<keyword evidence="3" id="KW-1185">Reference proteome</keyword>
<feature type="transmembrane region" description="Helical" evidence="1">
    <location>
        <begin position="20"/>
        <end position="41"/>
    </location>
</feature>
<dbReference type="eggNOG" id="COG4325">
    <property type="taxonomic scope" value="Bacteria"/>
</dbReference>
<dbReference type="InterPro" id="IPR018723">
    <property type="entry name" value="DUF2254_membrane"/>
</dbReference>
<organism evidence="2 3">
    <name type="scientific">Aliiglaciecola lipolytica E3</name>
    <dbReference type="NCBI Taxonomy" id="1127673"/>
    <lineage>
        <taxon>Bacteria</taxon>
        <taxon>Pseudomonadati</taxon>
        <taxon>Pseudomonadota</taxon>
        <taxon>Gammaproteobacteria</taxon>
        <taxon>Alteromonadales</taxon>
        <taxon>Alteromonadaceae</taxon>
        <taxon>Aliiglaciecola</taxon>
    </lineage>
</organism>
<dbReference type="STRING" id="1127673.GLIP_4105"/>
<proteinExistence type="predicted"/>
<sequence>MKNLASIDKLFDSIKTSFWFIPILMVVTSIVSAWLMVWIDHAQAWGRLDWLKFLYQTDQDTLLSLVNTIAASMITVTSIAFSITIVTLTLASSQFGPRLIRNFMDDRGTQLVLGTFISNFSYCVVLIYCMSLDSNQGIKMGLSIIWCLLATLCSVFILIYFIHHVARSIQADNVINEICHEINRSVEPLYFSEQASSTQNSLEGHFVHSLSIETKHSGYLQVLSCQTLCQLAQTHDMLVEFHWRPGDLINKHAELAVLKSHKPIADDLQNEINQCCVIGSIRTPIQDPEYAIHQMVEIAVRALSTGVNDPYTAITCVDKLCLVLCDLATHKLHQGLHYDGNGVLRLKRRPYDFSGLANSAFDQIRQYAQDSVAVTIRLLESLHRIAIATDKTDIHHVLREQLKAIQEIKQKAQYTVKDSQDFDKSVHKLERELLVKAESC</sequence>
<keyword evidence="1" id="KW-0812">Transmembrane</keyword>
<dbReference type="OrthoDB" id="2955631at2"/>
<evidence type="ECO:0008006" key="4">
    <source>
        <dbReference type="Google" id="ProtNLM"/>
    </source>
</evidence>
<dbReference type="AlphaFoldDB" id="K6XYJ4"/>
<evidence type="ECO:0000313" key="2">
    <source>
        <dbReference type="EMBL" id="GAC16716.1"/>
    </source>
</evidence>
<name>K6XYJ4_9ALTE</name>
<evidence type="ECO:0000256" key="1">
    <source>
        <dbReference type="SAM" id="Phobius"/>
    </source>
</evidence>
<comment type="caution">
    <text evidence="2">The sequence shown here is derived from an EMBL/GenBank/DDBJ whole genome shotgun (WGS) entry which is preliminary data.</text>
</comment>